<dbReference type="RefSeq" id="WP_317902517.1">
    <property type="nucleotide sequence ID" value="NZ_JAIRBC010000015.1"/>
</dbReference>
<dbReference type="SUPFAM" id="SSF53756">
    <property type="entry name" value="UDP-Glycosyltransferase/glycogen phosphorylase"/>
    <property type="match status" value="1"/>
</dbReference>
<organism evidence="1 2">
    <name type="scientific">Cerina litoralis</name>
    <dbReference type="NCBI Taxonomy" id="2874477"/>
    <lineage>
        <taxon>Bacteria</taxon>
        <taxon>Pseudomonadati</taxon>
        <taxon>Bacteroidota</taxon>
        <taxon>Flavobacteriia</taxon>
        <taxon>Flavobacteriales</taxon>
        <taxon>Flavobacteriaceae</taxon>
        <taxon>Cerina</taxon>
    </lineage>
</organism>
<protein>
    <submittedName>
        <fullName evidence="1">Glycosyl transferase family 1</fullName>
    </submittedName>
</protein>
<reference evidence="1" key="1">
    <citation type="submission" date="2023-02" db="EMBL/GenBank/DDBJ databases">
        <title>Genome of Flavobacteriaceae gen. nov. sp. strain F89.</title>
        <authorList>
            <person name="Wang Y."/>
        </authorList>
    </citation>
    <scope>NUCLEOTIDE SEQUENCE</scope>
    <source>
        <strain evidence="1">F89</strain>
    </source>
</reference>
<dbReference type="EMBL" id="JAIRBC010000015">
    <property type="protein sequence ID" value="MCG2461371.1"/>
    <property type="molecule type" value="Genomic_DNA"/>
</dbReference>
<evidence type="ECO:0000313" key="2">
    <source>
        <dbReference type="Proteomes" id="UP001200642"/>
    </source>
</evidence>
<gene>
    <name evidence="1" type="ORF">K8352_11475</name>
</gene>
<accession>A0AAE3JPT0</accession>
<comment type="caution">
    <text evidence="1">The sequence shown here is derived from an EMBL/GenBank/DDBJ whole genome shotgun (WGS) entry which is preliminary data.</text>
</comment>
<name>A0AAE3JPT0_9FLAO</name>
<sequence>MKKVLIITYYWPPAGGPGVQRWLNFVRYLRDFGVEPVLYIPENPHYPIVDKSFLEEIPNDIKIYKGPIFEPYRLAGLVSRKKTNQISSGIIDTKNQSFLEKAMLWVRGNLFIPDARKFWVKPSVRYLSEILRSEGIKTITTTGPPHSVHLIGYRLKQEYRVQWLADFRDPWTSIGYHEKLKLTKAARQKHQRLERMVLNTADRITVTSLTTKNEFEAVTSRPIEVITNGYQEIPVRKEELDDKFTISHIGSLLTGRNPKNLWKVLSELISENVDFKNAVQLRLAGIVSKDVLETLAGFDLEPYLKLEGYLSHSEALKVQRKSQILLLAEIDSKETKGIIPGKLFEYMAAGRPILGLGPKGWEVGTLIAETQSGKTFDYQEHSQIKKLLLEWFADYQQGKLTVTSVGIEKYSRRALTEKLVNNLPWE</sequence>
<dbReference type="GO" id="GO:0016740">
    <property type="term" value="F:transferase activity"/>
    <property type="evidence" value="ECO:0007669"/>
    <property type="project" value="UniProtKB-KW"/>
</dbReference>
<keyword evidence="2" id="KW-1185">Reference proteome</keyword>
<proteinExistence type="predicted"/>
<dbReference type="AlphaFoldDB" id="A0AAE3JPT0"/>
<keyword evidence="1" id="KW-0808">Transferase</keyword>
<dbReference type="Proteomes" id="UP001200642">
    <property type="component" value="Unassembled WGS sequence"/>
</dbReference>
<dbReference type="Gene3D" id="3.40.50.2000">
    <property type="entry name" value="Glycogen Phosphorylase B"/>
    <property type="match status" value="2"/>
</dbReference>
<evidence type="ECO:0000313" key="1">
    <source>
        <dbReference type="EMBL" id="MCG2461371.1"/>
    </source>
</evidence>